<evidence type="ECO:0000313" key="2">
    <source>
        <dbReference type="Proteomes" id="UP000828251"/>
    </source>
</evidence>
<dbReference type="EMBL" id="JAIQCV010000013">
    <property type="protein sequence ID" value="KAH1031775.1"/>
    <property type="molecule type" value="Genomic_DNA"/>
</dbReference>
<proteinExistence type="predicted"/>
<keyword evidence="2" id="KW-1185">Reference proteome</keyword>
<evidence type="ECO:0000313" key="1">
    <source>
        <dbReference type="EMBL" id="KAH1031775.1"/>
    </source>
</evidence>
<dbReference type="Proteomes" id="UP000828251">
    <property type="component" value="Unassembled WGS sequence"/>
</dbReference>
<sequence length="68" mass="7896">MGCVLDLMELVLVRDVFQQWLKNLCPNGYNPTFRELVLLFPLLSKLGHTTQTDLRHVPILKAWTSPQF</sequence>
<comment type="caution">
    <text evidence="1">The sequence shown here is derived from an EMBL/GenBank/DDBJ whole genome shotgun (WGS) entry which is preliminary data.</text>
</comment>
<protein>
    <submittedName>
        <fullName evidence="1">Uncharacterized protein</fullName>
    </submittedName>
</protein>
<accession>A0A9D3ZFJ8</accession>
<dbReference type="AlphaFoldDB" id="A0A9D3ZFJ8"/>
<gene>
    <name evidence="1" type="ORF">J1N35_043949</name>
</gene>
<reference evidence="1 2" key="1">
    <citation type="journal article" date="2021" name="Plant Biotechnol. J.">
        <title>Multi-omics assisted identification of the key and species-specific regulatory components of drought-tolerant mechanisms in Gossypium stocksii.</title>
        <authorList>
            <person name="Yu D."/>
            <person name="Ke L."/>
            <person name="Zhang D."/>
            <person name="Wu Y."/>
            <person name="Sun Y."/>
            <person name="Mei J."/>
            <person name="Sun J."/>
            <person name="Sun Y."/>
        </authorList>
    </citation>
    <scope>NUCLEOTIDE SEQUENCE [LARGE SCALE GENOMIC DNA]</scope>
    <source>
        <strain evidence="2">cv. E1</strain>
        <tissue evidence="1">Leaf</tissue>
    </source>
</reference>
<organism evidence="1 2">
    <name type="scientific">Gossypium stocksii</name>
    <dbReference type="NCBI Taxonomy" id="47602"/>
    <lineage>
        <taxon>Eukaryota</taxon>
        <taxon>Viridiplantae</taxon>
        <taxon>Streptophyta</taxon>
        <taxon>Embryophyta</taxon>
        <taxon>Tracheophyta</taxon>
        <taxon>Spermatophyta</taxon>
        <taxon>Magnoliopsida</taxon>
        <taxon>eudicotyledons</taxon>
        <taxon>Gunneridae</taxon>
        <taxon>Pentapetalae</taxon>
        <taxon>rosids</taxon>
        <taxon>malvids</taxon>
        <taxon>Malvales</taxon>
        <taxon>Malvaceae</taxon>
        <taxon>Malvoideae</taxon>
        <taxon>Gossypium</taxon>
    </lineage>
</organism>
<name>A0A9D3ZFJ8_9ROSI</name>